<evidence type="ECO:0000256" key="2">
    <source>
        <dbReference type="ARBA" id="ARBA00022741"/>
    </source>
</evidence>
<protein>
    <recommendedName>
        <fullName evidence="4 5">Cell division protein FtsZ</fullName>
    </recommendedName>
</protein>
<feature type="domain" description="Tubulin/FtsZ 2-layer sandwich" evidence="9">
    <location>
        <begin position="212"/>
        <end position="330"/>
    </location>
</feature>
<dbReference type="HAMAP" id="MF_00909">
    <property type="entry name" value="FtsZ"/>
    <property type="match status" value="1"/>
</dbReference>
<keyword evidence="4 6" id="KW-0132">Cell division</keyword>
<evidence type="ECO:0000256" key="6">
    <source>
        <dbReference type="RuleBase" id="RU000631"/>
    </source>
</evidence>
<dbReference type="GO" id="GO:0051258">
    <property type="term" value="P:protein polymerization"/>
    <property type="evidence" value="ECO:0007669"/>
    <property type="project" value="UniProtKB-UniRule"/>
</dbReference>
<reference evidence="10 11" key="1">
    <citation type="submission" date="2018-12" db="EMBL/GenBank/DDBJ databases">
        <title>First genome draft of Desulfovibrio legallis sp. nov.</title>
        <authorList>
            <person name="Ben Dhia O."/>
            <person name="Najjari A."/>
            <person name="Ferjani R."/>
            <person name="Fhoula I."/>
            <person name="Fardeau M.-L."/>
            <person name="Boudabbous A."/>
            <person name="Ouzari H.I."/>
        </authorList>
    </citation>
    <scope>NUCLEOTIDE SEQUENCE [LARGE SCALE GENOMIC DNA]</scope>
    <source>
        <strain evidence="10 11">H1T</strain>
    </source>
</reference>
<dbReference type="InterPro" id="IPR037103">
    <property type="entry name" value="Tubulin/FtsZ-like_C"/>
</dbReference>
<dbReference type="GO" id="GO:0043093">
    <property type="term" value="P:FtsZ-dependent cytokinesis"/>
    <property type="evidence" value="ECO:0007669"/>
    <property type="project" value="UniProtKB-UniRule"/>
</dbReference>
<proteinExistence type="inferred from homology"/>
<dbReference type="GO" id="GO:0005525">
    <property type="term" value="F:GTP binding"/>
    <property type="evidence" value="ECO:0007669"/>
    <property type="project" value="UniProtKB-UniRule"/>
</dbReference>
<dbReference type="PROSITE" id="PS01134">
    <property type="entry name" value="FTSZ_1"/>
    <property type="match status" value="1"/>
</dbReference>
<dbReference type="SUPFAM" id="SSF52490">
    <property type="entry name" value="Tubulin nucleotide-binding domain-like"/>
    <property type="match status" value="1"/>
</dbReference>
<dbReference type="Proteomes" id="UP000292919">
    <property type="component" value="Unassembled WGS sequence"/>
</dbReference>
<comment type="similarity">
    <text evidence="1 4 6">Belongs to the FtsZ family.</text>
</comment>
<dbReference type="InterPro" id="IPR045061">
    <property type="entry name" value="FtsZ/CetZ"/>
</dbReference>
<feature type="binding site" evidence="4">
    <location>
        <position position="192"/>
    </location>
    <ligand>
        <name>GTP</name>
        <dbReference type="ChEBI" id="CHEBI:37565"/>
    </ligand>
</feature>
<dbReference type="InterPro" id="IPR008280">
    <property type="entry name" value="Tub_FtsZ_C"/>
</dbReference>
<keyword evidence="3 4" id="KW-0342">GTP-binding</keyword>
<evidence type="ECO:0000313" key="11">
    <source>
        <dbReference type="Proteomes" id="UP000292919"/>
    </source>
</evidence>
<dbReference type="GO" id="GO:0003924">
    <property type="term" value="F:GTPase activity"/>
    <property type="evidence" value="ECO:0007669"/>
    <property type="project" value="UniProtKB-UniRule"/>
</dbReference>
<dbReference type="InterPro" id="IPR018316">
    <property type="entry name" value="Tubulin/FtsZ_2-layer-sand-dom"/>
</dbReference>
<evidence type="ECO:0000256" key="5">
    <source>
        <dbReference type="NCBIfam" id="TIGR00065"/>
    </source>
</evidence>
<evidence type="ECO:0000259" key="8">
    <source>
        <dbReference type="SMART" id="SM00864"/>
    </source>
</evidence>
<evidence type="ECO:0000256" key="7">
    <source>
        <dbReference type="SAM" id="MobiDB-lite"/>
    </source>
</evidence>
<dbReference type="GO" id="GO:0032153">
    <property type="term" value="C:cell division site"/>
    <property type="evidence" value="ECO:0007669"/>
    <property type="project" value="UniProtKB-UniRule"/>
</dbReference>
<dbReference type="Pfam" id="PF12327">
    <property type="entry name" value="FtsZ_C"/>
    <property type="match status" value="1"/>
</dbReference>
<evidence type="ECO:0000259" key="9">
    <source>
        <dbReference type="SMART" id="SM00865"/>
    </source>
</evidence>
<sequence length="442" mass="46367">MAQSIVDDIDTTLASNAKIKVIGVGGGGGNAVQNMIASGLRGVQFVCANTDLQALAKNGASVKVQLGEKLTKGLGAGANPEIGREAAVESVNAVREAIGDADMVFVTAGMGGGTGTGAAPVVAQAAKELGALTVGVVTKPFSFEGAKRKRAAEAGLEEFKQHVDCLITIPNDRLLAFAPKKAPFSEMLQKANDVLYYAVKGISDVIVGDGLINLDFADVRTTMAESGLALMGTGIASGENRAREAAQRAIMSPLLEDVSLESAKAVLYNITAPTDITADEIAEIGEIIGEATPEEANIIFGVVFDDNIGDEIRLTVIATGIESVQAVESVQPQAAATVTNFRKPGRDAVVADSRRMGSRGAARNQRGGELDEPLLGDEPARASRRAQAGLWTNEKDIEGPSYMRKRQALGQSLHSAHNPGQQDFTYDEDDFEIPTFIRTQAD</sequence>
<comment type="subcellular location">
    <subcellularLocation>
        <location evidence="4">Cytoplasm</location>
    </subcellularLocation>
    <text evidence="4">Assembles at midcell at the inner surface of the cytoplasmic membrane.</text>
</comment>
<dbReference type="CDD" id="cd02201">
    <property type="entry name" value="FtsZ_type1"/>
    <property type="match status" value="1"/>
</dbReference>
<accession>A0A6H3FE68</accession>
<keyword evidence="2 4" id="KW-0547">Nucleotide-binding</keyword>
<dbReference type="SUPFAM" id="SSF55307">
    <property type="entry name" value="Tubulin C-terminal domain-like"/>
    <property type="match status" value="1"/>
</dbReference>
<dbReference type="InterPro" id="IPR000158">
    <property type="entry name" value="Cell_div_FtsZ"/>
</dbReference>
<evidence type="ECO:0000256" key="1">
    <source>
        <dbReference type="ARBA" id="ARBA00009690"/>
    </source>
</evidence>
<feature type="domain" description="Tubulin/FtsZ GTPase" evidence="8">
    <location>
        <begin position="18"/>
        <end position="210"/>
    </location>
</feature>
<feature type="compositionally biased region" description="Polar residues" evidence="7">
    <location>
        <begin position="410"/>
        <end position="424"/>
    </location>
</feature>
<dbReference type="SMART" id="SM00864">
    <property type="entry name" value="Tubulin"/>
    <property type="match status" value="1"/>
</dbReference>
<gene>
    <name evidence="4 10" type="primary">ftsZ</name>
    <name evidence="10" type="ORF">EB812_00445</name>
</gene>
<dbReference type="PRINTS" id="PR00423">
    <property type="entry name" value="CELLDVISFTSZ"/>
</dbReference>
<evidence type="ECO:0000313" key="10">
    <source>
        <dbReference type="EMBL" id="TBH81792.1"/>
    </source>
</evidence>
<dbReference type="PANTHER" id="PTHR30314">
    <property type="entry name" value="CELL DIVISION PROTEIN FTSZ-RELATED"/>
    <property type="match status" value="1"/>
</dbReference>
<comment type="function">
    <text evidence="4 6">Essential cell division protein that forms a contractile ring structure (Z ring) at the future cell division site. The regulation of the ring assembly controls the timing and the location of cell division. One of the functions of the FtsZ ring is to recruit other cell division proteins to the septum to produce a new cell wall between the dividing cells. Binds GTP and shows GTPase activity.</text>
</comment>
<dbReference type="FunFam" id="3.40.50.1440:FF:000001">
    <property type="entry name" value="Cell division protein FtsZ"/>
    <property type="match status" value="1"/>
</dbReference>
<dbReference type="Gene3D" id="3.40.50.1440">
    <property type="entry name" value="Tubulin/FtsZ, GTPase domain"/>
    <property type="match status" value="1"/>
</dbReference>
<feature type="binding site" evidence="4">
    <location>
        <position position="144"/>
    </location>
    <ligand>
        <name>GTP</name>
        <dbReference type="ChEBI" id="CHEBI:37565"/>
    </ligand>
</feature>
<keyword evidence="4 6" id="KW-0131">Cell cycle</keyword>
<dbReference type="GO" id="GO:0005737">
    <property type="term" value="C:cytoplasm"/>
    <property type="evidence" value="ECO:0007669"/>
    <property type="project" value="UniProtKB-SubCell"/>
</dbReference>
<dbReference type="SMART" id="SM00865">
    <property type="entry name" value="Tubulin_C"/>
    <property type="match status" value="1"/>
</dbReference>
<organism evidence="10 11">
    <name type="scientific">Desulfovibrio legallii</name>
    <dbReference type="NCBI Taxonomy" id="571438"/>
    <lineage>
        <taxon>Bacteria</taxon>
        <taxon>Pseudomonadati</taxon>
        <taxon>Thermodesulfobacteriota</taxon>
        <taxon>Desulfovibrionia</taxon>
        <taxon>Desulfovibrionales</taxon>
        <taxon>Desulfovibrionaceae</taxon>
        <taxon>Desulfovibrio</taxon>
    </lineage>
</organism>
<keyword evidence="4 6" id="KW-0717">Septation</keyword>
<comment type="subunit">
    <text evidence="4">Homodimer. Polymerizes to form a dynamic ring structure in a strictly GTP-dependent manner. Interacts directly with several other division proteins.</text>
</comment>
<dbReference type="NCBIfam" id="TIGR00065">
    <property type="entry name" value="ftsZ"/>
    <property type="match status" value="1"/>
</dbReference>
<dbReference type="Pfam" id="PF00091">
    <property type="entry name" value="Tubulin"/>
    <property type="match status" value="1"/>
</dbReference>
<evidence type="ECO:0000256" key="3">
    <source>
        <dbReference type="ARBA" id="ARBA00023134"/>
    </source>
</evidence>
<dbReference type="PANTHER" id="PTHR30314:SF3">
    <property type="entry name" value="MITOCHONDRIAL DIVISION PROTEIN FSZA"/>
    <property type="match status" value="1"/>
</dbReference>
<dbReference type="Gene3D" id="3.30.1330.20">
    <property type="entry name" value="Tubulin/FtsZ, C-terminal domain"/>
    <property type="match status" value="1"/>
</dbReference>
<dbReference type="EMBL" id="SIXC01000001">
    <property type="protein sequence ID" value="TBH81792.1"/>
    <property type="molecule type" value="Genomic_DNA"/>
</dbReference>
<dbReference type="AlphaFoldDB" id="A0A6H3FE68"/>
<dbReference type="InterPro" id="IPR003008">
    <property type="entry name" value="Tubulin_FtsZ_GTPase"/>
</dbReference>
<dbReference type="InterPro" id="IPR020805">
    <property type="entry name" value="Cell_div_FtsZ_CS"/>
</dbReference>
<comment type="caution">
    <text evidence="10">The sequence shown here is derived from an EMBL/GenBank/DDBJ whole genome shotgun (WGS) entry which is preliminary data.</text>
</comment>
<dbReference type="InterPro" id="IPR036525">
    <property type="entry name" value="Tubulin/FtsZ_GTPase_sf"/>
</dbReference>
<keyword evidence="11" id="KW-1185">Reference proteome</keyword>
<evidence type="ECO:0000256" key="4">
    <source>
        <dbReference type="HAMAP-Rule" id="MF_00909"/>
    </source>
</evidence>
<dbReference type="GO" id="GO:0000917">
    <property type="term" value="P:division septum assembly"/>
    <property type="evidence" value="ECO:0007669"/>
    <property type="project" value="UniProtKB-KW"/>
</dbReference>
<dbReference type="PROSITE" id="PS01135">
    <property type="entry name" value="FTSZ_2"/>
    <property type="match status" value="1"/>
</dbReference>
<feature type="binding site" evidence="4">
    <location>
        <begin position="26"/>
        <end position="30"/>
    </location>
    <ligand>
        <name>GTP</name>
        <dbReference type="ChEBI" id="CHEBI:37565"/>
    </ligand>
</feature>
<feature type="region of interest" description="Disordered" evidence="7">
    <location>
        <begin position="352"/>
        <end position="389"/>
    </location>
</feature>
<name>A0A6H3FE68_9BACT</name>
<keyword evidence="4" id="KW-0963">Cytoplasm</keyword>
<feature type="region of interest" description="Disordered" evidence="7">
    <location>
        <begin position="410"/>
        <end position="431"/>
    </location>
</feature>
<feature type="binding site" evidence="4">
    <location>
        <position position="148"/>
    </location>
    <ligand>
        <name>GTP</name>
        <dbReference type="ChEBI" id="CHEBI:37565"/>
    </ligand>
</feature>
<feature type="binding site" evidence="4">
    <location>
        <begin position="113"/>
        <end position="115"/>
    </location>
    <ligand>
        <name>GTP</name>
        <dbReference type="ChEBI" id="CHEBI:37565"/>
    </ligand>
</feature>
<dbReference type="RefSeq" id="WP_118229001.1">
    <property type="nucleotide sequence ID" value="NZ_DBFBQU010000317.1"/>
</dbReference>
<dbReference type="InterPro" id="IPR024757">
    <property type="entry name" value="FtsZ_C"/>
</dbReference>